<name>A0A6N2W3G1_9FIRM</name>
<sequence length="164" mass="19390">MEIRKYQAEDLEEIVQLFYETIQTVNRKDYSQEQVEVWSNRCENLRKNKTFFEKLYTVVALEGEKIIGYGNIDRTGYLDHLFVHKDFQNQGVATAICDELEQHAKKFRIQKISVHASITAKPFFEGRGYVLEKEQQVELEGVKLKNYVMEKSFLDRQDGENRVK</sequence>
<dbReference type="EMBL" id="CACRTG010000043">
    <property type="protein sequence ID" value="VYT36583.1"/>
    <property type="molecule type" value="Genomic_DNA"/>
</dbReference>
<gene>
    <name evidence="2" type="primary">yafP</name>
    <name evidence="2" type="ORF">CNLFYP112_00606</name>
</gene>
<organism evidence="2">
    <name type="scientific">[Clostridium] nexile</name>
    <dbReference type="NCBI Taxonomy" id="29361"/>
    <lineage>
        <taxon>Bacteria</taxon>
        <taxon>Bacillati</taxon>
        <taxon>Bacillota</taxon>
        <taxon>Clostridia</taxon>
        <taxon>Lachnospirales</taxon>
        <taxon>Lachnospiraceae</taxon>
        <taxon>Tyzzerella</taxon>
    </lineage>
</organism>
<evidence type="ECO:0000313" key="2">
    <source>
        <dbReference type="EMBL" id="VYT36583.1"/>
    </source>
</evidence>
<dbReference type="InterPro" id="IPR016181">
    <property type="entry name" value="Acyl_CoA_acyltransferase"/>
</dbReference>
<keyword evidence="2" id="KW-0012">Acyltransferase</keyword>
<dbReference type="InterPro" id="IPR052564">
    <property type="entry name" value="N-acetyltrans/Recomb-assoc"/>
</dbReference>
<dbReference type="PANTHER" id="PTHR43451:SF1">
    <property type="entry name" value="ACETYLTRANSFERASE"/>
    <property type="match status" value="1"/>
</dbReference>
<protein>
    <submittedName>
        <fullName evidence="2">Putative N-acetyltransferase YafP</fullName>
        <ecNumber evidence="2">2.3.1.-</ecNumber>
    </submittedName>
</protein>
<keyword evidence="2" id="KW-0808">Transferase</keyword>
<dbReference type="Pfam" id="PF13673">
    <property type="entry name" value="Acetyltransf_10"/>
    <property type="match status" value="1"/>
</dbReference>
<dbReference type="PANTHER" id="PTHR43451">
    <property type="entry name" value="ACETYLTRANSFERASE (GNAT) FAMILY PROTEIN"/>
    <property type="match status" value="1"/>
</dbReference>
<dbReference type="CDD" id="cd04301">
    <property type="entry name" value="NAT_SF"/>
    <property type="match status" value="1"/>
</dbReference>
<dbReference type="GO" id="GO:0016747">
    <property type="term" value="F:acyltransferase activity, transferring groups other than amino-acyl groups"/>
    <property type="evidence" value="ECO:0007669"/>
    <property type="project" value="InterPro"/>
</dbReference>
<dbReference type="InterPro" id="IPR000182">
    <property type="entry name" value="GNAT_dom"/>
</dbReference>
<dbReference type="SUPFAM" id="SSF55729">
    <property type="entry name" value="Acyl-CoA N-acyltransferases (Nat)"/>
    <property type="match status" value="1"/>
</dbReference>
<reference evidence="2" key="1">
    <citation type="submission" date="2019-11" db="EMBL/GenBank/DDBJ databases">
        <authorList>
            <person name="Feng L."/>
        </authorList>
    </citation>
    <scope>NUCLEOTIDE SEQUENCE</scope>
    <source>
        <strain evidence="2">CnexileLFYP112</strain>
    </source>
</reference>
<dbReference type="AlphaFoldDB" id="A0A6N2W3G1"/>
<accession>A0A6N2W3G1</accession>
<evidence type="ECO:0000259" key="1">
    <source>
        <dbReference type="PROSITE" id="PS51186"/>
    </source>
</evidence>
<dbReference type="EC" id="2.3.1.-" evidence="2"/>
<feature type="domain" description="N-acetyltransferase" evidence="1">
    <location>
        <begin position="1"/>
        <end position="154"/>
    </location>
</feature>
<dbReference type="PROSITE" id="PS51186">
    <property type="entry name" value="GNAT"/>
    <property type="match status" value="1"/>
</dbReference>
<proteinExistence type="predicted"/>
<dbReference type="Gene3D" id="3.40.630.30">
    <property type="match status" value="1"/>
</dbReference>